<dbReference type="PANTHER" id="PTHR46961:SF8">
    <property type="entry name" value="DYNEIN AXONEMAL HEAVY CHAIN 7"/>
    <property type="match status" value="1"/>
</dbReference>
<accession>A0A1B6M979</accession>
<keyword evidence="3" id="KW-0963">Cytoplasm</keyword>
<evidence type="ECO:0000256" key="3">
    <source>
        <dbReference type="ARBA" id="ARBA00022490"/>
    </source>
</evidence>
<dbReference type="InterPro" id="IPR026983">
    <property type="entry name" value="DHC"/>
</dbReference>
<keyword evidence="6" id="KW-0067">ATP-binding</keyword>
<evidence type="ECO:0000256" key="6">
    <source>
        <dbReference type="ARBA" id="ARBA00022840"/>
    </source>
</evidence>
<keyword evidence="7" id="KW-0243">Dynein</keyword>
<dbReference type="PANTHER" id="PTHR46961">
    <property type="entry name" value="DYNEIN HEAVY CHAIN 1, AXONEMAL-LIKE PROTEIN"/>
    <property type="match status" value="1"/>
</dbReference>
<evidence type="ECO:0000256" key="8">
    <source>
        <dbReference type="ARBA" id="ARBA00023054"/>
    </source>
</evidence>
<dbReference type="Gene3D" id="3.40.50.300">
    <property type="entry name" value="P-loop containing nucleotide triphosphate hydrolases"/>
    <property type="match status" value="1"/>
</dbReference>
<reference evidence="14" key="1">
    <citation type="submission" date="2015-11" db="EMBL/GenBank/DDBJ databases">
        <title>De novo transcriptome assembly of four potential Pierce s Disease insect vectors from Arizona vineyards.</title>
        <authorList>
            <person name="Tassone E.E."/>
        </authorList>
    </citation>
    <scope>NUCLEOTIDE SEQUENCE</scope>
</reference>
<feature type="non-terminal residue" evidence="14">
    <location>
        <position position="1"/>
    </location>
</feature>
<dbReference type="InterPro" id="IPR027417">
    <property type="entry name" value="P-loop_NTPase"/>
</dbReference>
<evidence type="ECO:0000256" key="5">
    <source>
        <dbReference type="ARBA" id="ARBA00022741"/>
    </source>
</evidence>
<keyword evidence="10" id="KW-0505">Motor protein</keyword>
<feature type="non-terminal residue" evidence="14">
    <location>
        <position position="288"/>
    </location>
</feature>
<dbReference type="GO" id="GO:0005524">
    <property type="term" value="F:ATP binding"/>
    <property type="evidence" value="ECO:0007669"/>
    <property type="project" value="UniProtKB-KW"/>
</dbReference>
<dbReference type="Pfam" id="PF12780">
    <property type="entry name" value="AAA_8"/>
    <property type="match status" value="1"/>
</dbReference>
<evidence type="ECO:0000256" key="12">
    <source>
        <dbReference type="ARBA" id="ARBA00023273"/>
    </source>
</evidence>
<evidence type="ECO:0000256" key="4">
    <source>
        <dbReference type="ARBA" id="ARBA00022701"/>
    </source>
</evidence>
<keyword evidence="12" id="KW-0966">Cell projection</keyword>
<dbReference type="GO" id="GO:0007018">
    <property type="term" value="P:microtubule-based movement"/>
    <property type="evidence" value="ECO:0007669"/>
    <property type="project" value="InterPro"/>
</dbReference>
<dbReference type="InterPro" id="IPR024317">
    <property type="entry name" value="Dynein_heavy_chain_D4_dom"/>
</dbReference>
<evidence type="ECO:0000256" key="2">
    <source>
        <dbReference type="ARBA" id="ARBA00008887"/>
    </source>
</evidence>
<evidence type="ECO:0000313" key="14">
    <source>
        <dbReference type="EMBL" id="JAT32469.1"/>
    </source>
</evidence>
<keyword evidence="8" id="KW-0175">Coiled coil</keyword>
<keyword evidence="4" id="KW-0493">Microtubule</keyword>
<feature type="domain" description="Dynein heavy chain AAA module D4" evidence="13">
    <location>
        <begin position="93"/>
        <end position="287"/>
    </location>
</feature>
<dbReference type="GO" id="GO:0030286">
    <property type="term" value="C:dynein complex"/>
    <property type="evidence" value="ECO:0007669"/>
    <property type="project" value="UniProtKB-KW"/>
</dbReference>
<keyword evidence="11" id="KW-0206">Cytoskeleton</keyword>
<dbReference type="AlphaFoldDB" id="A0A1B6M979"/>
<organism evidence="14">
    <name type="scientific">Graphocephala atropunctata</name>
    <dbReference type="NCBI Taxonomy" id="36148"/>
    <lineage>
        <taxon>Eukaryota</taxon>
        <taxon>Metazoa</taxon>
        <taxon>Ecdysozoa</taxon>
        <taxon>Arthropoda</taxon>
        <taxon>Hexapoda</taxon>
        <taxon>Insecta</taxon>
        <taxon>Pterygota</taxon>
        <taxon>Neoptera</taxon>
        <taxon>Paraneoptera</taxon>
        <taxon>Hemiptera</taxon>
        <taxon>Auchenorrhyncha</taxon>
        <taxon>Membracoidea</taxon>
        <taxon>Cicadellidae</taxon>
        <taxon>Cicadellinae</taxon>
        <taxon>Cicadellini</taxon>
        <taxon>Graphocephala</taxon>
    </lineage>
</organism>
<keyword evidence="9" id="KW-0969">Cilium</keyword>
<dbReference type="FunFam" id="3.40.50.300:FF:002141">
    <property type="entry name" value="Dynein heavy chain"/>
    <property type="match status" value="1"/>
</dbReference>
<evidence type="ECO:0000256" key="11">
    <source>
        <dbReference type="ARBA" id="ARBA00023212"/>
    </source>
</evidence>
<sequence length="288" mass="33205">VDDTDRDWIFNTLHAVVQKYLEEDLNQMFAHLVQDKPVGSRVGETELRRLLYCDFANPKADTRNYIEVTDLNSLRIIVEGYLNEYNNMSKKPMNLVLFRFAIEHLSRICRILKQPRSHALLVGVGGSGRQSLTRLSAHICEYDIVQVEISKQYGVYEWHEDLKHTLQRASASDQHVVFLFTDTQIKEEAFVEDISNMLNSGEVPNLFGTDEKADICEKMRVIDRQKDKSQQTDGSPVALFNLFVQIVKDQLHVVLAFSPIGDGFRNRIRKFPALVNCCTINWFQAWPP</sequence>
<gene>
    <name evidence="14" type="ORF">g.8882</name>
</gene>
<dbReference type="GO" id="GO:0051959">
    <property type="term" value="F:dynein light intermediate chain binding"/>
    <property type="evidence" value="ECO:0007669"/>
    <property type="project" value="InterPro"/>
</dbReference>
<name>A0A1B6M979_9HEMI</name>
<keyword evidence="5" id="KW-0547">Nucleotide-binding</keyword>
<dbReference type="GO" id="GO:0005930">
    <property type="term" value="C:axoneme"/>
    <property type="evidence" value="ECO:0007669"/>
    <property type="project" value="UniProtKB-SubCell"/>
</dbReference>
<evidence type="ECO:0000256" key="9">
    <source>
        <dbReference type="ARBA" id="ARBA00023069"/>
    </source>
</evidence>
<evidence type="ECO:0000259" key="13">
    <source>
        <dbReference type="Pfam" id="PF12780"/>
    </source>
</evidence>
<comment type="similarity">
    <text evidence="2">Belongs to the dynein heavy chain family.</text>
</comment>
<protein>
    <recommendedName>
        <fullName evidence="13">Dynein heavy chain AAA module D4 domain-containing protein</fullName>
    </recommendedName>
</protein>
<dbReference type="EMBL" id="GEBQ01007508">
    <property type="protein sequence ID" value="JAT32469.1"/>
    <property type="molecule type" value="Transcribed_RNA"/>
</dbReference>
<comment type="subcellular location">
    <subcellularLocation>
        <location evidence="1">Cytoplasm</location>
        <location evidence="1">Cytoskeleton</location>
        <location evidence="1">Cilium axoneme</location>
    </subcellularLocation>
</comment>
<dbReference type="GO" id="GO:0045505">
    <property type="term" value="F:dynein intermediate chain binding"/>
    <property type="evidence" value="ECO:0007669"/>
    <property type="project" value="InterPro"/>
</dbReference>
<proteinExistence type="inferred from homology"/>
<dbReference type="GO" id="GO:0005874">
    <property type="term" value="C:microtubule"/>
    <property type="evidence" value="ECO:0007669"/>
    <property type="project" value="UniProtKB-KW"/>
</dbReference>
<evidence type="ECO:0000256" key="1">
    <source>
        <dbReference type="ARBA" id="ARBA00004430"/>
    </source>
</evidence>
<evidence type="ECO:0000256" key="10">
    <source>
        <dbReference type="ARBA" id="ARBA00023175"/>
    </source>
</evidence>
<evidence type="ECO:0000256" key="7">
    <source>
        <dbReference type="ARBA" id="ARBA00023017"/>
    </source>
</evidence>
<dbReference type="SUPFAM" id="SSF52540">
    <property type="entry name" value="P-loop containing nucleoside triphosphate hydrolases"/>
    <property type="match status" value="1"/>
</dbReference>